<dbReference type="Gene3D" id="3.40.1190.20">
    <property type="match status" value="1"/>
</dbReference>
<dbReference type="InterPro" id="IPR002173">
    <property type="entry name" value="Carboh/pur_kinase_PfkB_CS"/>
</dbReference>
<dbReference type="RefSeq" id="WP_236151531.1">
    <property type="nucleotide sequence ID" value="NZ_BNIB01000023.1"/>
</dbReference>
<evidence type="ECO:0000256" key="2">
    <source>
        <dbReference type="ARBA" id="ARBA00022777"/>
    </source>
</evidence>
<gene>
    <name evidence="4" type="ORF">PF593_04175</name>
</gene>
<dbReference type="AlphaFoldDB" id="A0ABD4W1K6"/>
<sequence>MKIDVLGTAFMDVVFQTPESGFEADNVVFSSMARISAGGNGCNLAINLVQKEVETKFYGYIGDDYPGSVIIKDFVKNNVTWNQNCHESTGISLVLVDQSGERSVTSYQGMNDEFELSAAELEDLDNDIAVCGLGLLPHLETDLKPLIARAHSNGHTIYAGTTGDTDHLYQFIKEGKYSGLDFLFMNNLEAQRLCQLPNLIDCGKELVNECGIKNVIITEGEGGATMISQNDVYHVDANKVNCVDSTGAGDAFMAGFIAQYSSDHDRIKSLIAANNSGGENVQFFGAVR</sequence>
<evidence type="ECO:0000313" key="4">
    <source>
        <dbReference type="EMBL" id="MDA3782349.1"/>
    </source>
</evidence>
<dbReference type="SUPFAM" id="SSF53613">
    <property type="entry name" value="Ribokinase-like"/>
    <property type="match status" value="1"/>
</dbReference>
<feature type="domain" description="Carbohydrate kinase PfkB" evidence="3">
    <location>
        <begin position="2"/>
        <end position="286"/>
    </location>
</feature>
<dbReference type="PANTHER" id="PTHR10584">
    <property type="entry name" value="SUGAR KINASE"/>
    <property type="match status" value="1"/>
</dbReference>
<dbReference type="InterPro" id="IPR029056">
    <property type="entry name" value="Ribokinase-like"/>
</dbReference>
<dbReference type="PANTHER" id="PTHR10584:SF166">
    <property type="entry name" value="RIBOKINASE"/>
    <property type="match status" value="1"/>
</dbReference>
<comment type="caution">
    <text evidence="4">The sequence shown here is derived from an EMBL/GenBank/DDBJ whole genome shotgun (WGS) entry which is preliminary data.</text>
</comment>
<dbReference type="Proteomes" id="UP001213083">
    <property type="component" value="Unassembled WGS sequence"/>
</dbReference>
<dbReference type="Pfam" id="PF00294">
    <property type="entry name" value="PfkB"/>
    <property type="match status" value="1"/>
</dbReference>
<dbReference type="GO" id="GO:0016301">
    <property type="term" value="F:kinase activity"/>
    <property type="evidence" value="ECO:0007669"/>
    <property type="project" value="UniProtKB-KW"/>
</dbReference>
<reference evidence="4 5" key="1">
    <citation type="submission" date="2023-01" db="EMBL/GenBank/DDBJ databases">
        <title>Sequencing of the bacterial strains from artisanal fermented milk Matsoni.</title>
        <authorList>
            <person name="Rozman V."/>
            <person name="Accetto T."/>
            <person name="Bogovic Matijasic B."/>
        </authorList>
    </citation>
    <scope>NUCLEOTIDE SEQUENCE [LARGE SCALE GENOMIC DNA]</scope>
    <source>
        <strain evidence="5">lbl143</strain>
    </source>
</reference>
<dbReference type="InterPro" id="IPR011611">
    <property type="entry name" value="PfkB_dom"/>
</dbReference>
<protein>
    <submittedName>
        <fullName evidence="4">Carbohydrate kinase family protein</fullName>
    </submittedName>
</protein>
<dbReference type="PROSITE" id="PS00584">
    <property type="entry name" value="PFKB_KINASES_2"/>
    <property type="match status" value="1"/>
</dbReference>
<keyword evidence="1" id="KW-0808">Transferase</keyword>
<name>A0ABD4W1K6_9LACO</name>
<dbReference type="EMBL" id="JAQIEV010000010">
    <property type="protein sequence ID" value="MDA3782349.1"/>
    <property type="molecule type" value="Genomic_DNA"/>
</dbReference>
<proteinExistence type="predicted"/>
<accession>A0ABD4W1K6</accession>
<keyword evidence="2 4" id="KW-0418">Kinase</keyword>
<evidence type="ECO:0000256" key="1">
    <source>
        <dbReference type="ARBA" id="ARBA00022679"/>
    </source>
</evidence>
<evidence type="ECO:0000313" key="5">
    <source>
        <dbReference type="Proteomes" id="UP001213083"/>
    </source>
</evidence>
<organism evidence="4 5">
    <name type="scientific">Lactobacillus delbrueckii</name>
    <dbReference type="NCBI Taxonomy" id="1584"/>
    <lineage>
        <taxon>Bacteria</taxon>
        <taxon>Bacillati</taxon>
        <taxon>Bacillota</taxon>
        <taxon>Bacilli</taxon>
        <taxon>Lactobacillales</taxon>
        <taxon>Lactobacillaceae</taxon>
        <taxon>Lactobacillus</taxon>
    </lineage>
</organism>
<evidence type="ECO:0000259" key="3">
    <source>
        <dbReference type="Pfam" id="PF00294"/>
    </source>
</evidence>